<evidence type="ECO:0008006" key="4">
    <source>
        <dbReference type="Google" id="ProtNLM"/>
    </source>
</evidence>
<dbReference type="PANTHER" id="PTHR42941:SF1">
    <property type="entry name" value="SLL1037 PROTEIN"/>
    <property type="match status" value="1"/>
</dbReference>
<accession>A0A423Q2T0</accession>
<proteinExistence type="predicted"/>
<dbReference type="Proteomes" id="UP000285310">
    <property type="component" value="Unassembled WGS sequence"/>
</dbReference>
<gene>
    <name evidence="2" type="ORF">SAJA_01315</name>
</gene>
<dbReference type="Gene3D" id="3.40.190.10">
    <property type="entry name" value="Periplasmic binding protein-like II"/>
    <property type="match status" value="2"/>
</dbReference>
<dbReference type="InParanoid" id="A0A423Q2T0"/>
<dbReference type="Pfam" id="PF16868">
    <property type="entry name" value="NMT1_3"/>
    <property type="match status" value="1"/>
</dbReference>
<dbReference type="SUPFAM" id="SSF53850">
    <property type="entry name" value="Periplasmic binding protein-like II"/>
    <property type="match status" value="1"/>
</dbReference>
<dbReference type="InterPro" id="IPR011852">
    <property type="entry name" value="TRAP_TAXI"/>
</dbReference>
<protein>
    <recommendedName>
        <fullName evidence="4">C4-dicarboxylate ABC transporter substrate-binding protein</fullName>
    </recommendedName>
</protein>
<keyword evidence="1" id="KW-0812">Transmembrane</keyword>
<evidence type="ECO:0000313" key="2">
    <source>
        <dbReference type="EMBL" id="ROO32934.1"/>
    </source>
</evidence>
<feature type="transmembrane region" description="Helical" evidence="1">
    <location>
        <begin position="321"/>
        <end position="343"/>
    </location>
</feature>
<keyword evidence="1" id="KW-0472">Membrane</keyword>
<dbReference type="EMBL" id="AYKG01000001">
    <property type="protein sequence ID" value="ROO32934.1"/>
    <property type="molecule type" value="Genomic_DNA"/>
</dbReference>
<evidence type="ECO:0000313" key="3">
    <source>
        <dbReference type="Proteomes" id="UP000285310"/>
    </source>
</evidence>
<evidence type="ECO:0000256" key="1">
    <source>
        <dbReference type="SAM" id="Phobius"/>
    </source>
</evidence>
<organism evidence="2 3">
    <name type="scientific">Salinisphaera japonica YTM-1</name>
    <dbReference type="NCBI Taxonomy" id="1209778"/>
    <lineage>
        <taxon>Bacteria</taxon>
        <taxon>Pseudomonadati</taxon>
        <taxon>Pseudomonadota</taxon>
        <taxon>Gammaproteobacteria</taxon>
        <taxon>Salinisphaerales</taxon>
        <taxon>Salinisphaeraceae</taxon>
        <taxon>Salinisphaera</taxon>
    </lineage>
</organism>
<keyword evidence="3" id="KW-1185">Reference proteome</keyword>
<sequence length="428" mass="46307">MFRILATALAVLITAFALWWLSRGIIPPSTVRFAAGIENGGYWHIAEQYRDILAEDDIDLKLIPTAGSAENARLLANGKADAGLLQGGITLDRDIETLGAVFTEPFLIFAHQTDGTSVPTNPARWSGLRIAAGAAGSGTRAAATSFFNAAGLSNKSNTLLPLGDAEAAKALADGRVDIALFVAPLSAPYLSTVLADADSTLLQLDHTVALSRRMPQSIRVDVPSGAFGLNPPLPPEPVTLLGLVARIVGQPDLHPAIVDRLVEAARRVHESGNIITPKDKFPSMDNTSLPQNAYARDLIADGESPLNGFLPYWVTAQISRFAILLLPIVFLVLPLLRALPGLYQWSIRNRVFRHYARIREIDNEADATDDPETLGALRAELIELDRHIAALKLPLPYRGYAYNARMHIDLLRKRIALRESETSTAATG</sequence>
<comment type="caution">
    <text evidence="2">The sequence shown here is derived from an EMBL/GenBank/DDBJ whole genome shotgun (WGS) entry which is preliminary data.</text>
</comment>
<name>A0A423Q2T0_9GAMM</name>
<dbReference type="OrthoDB" id="237270at2"/>
<dbReference type="PANTHER" id="PTHR42941">
    <property type="entry name" value="SLL1037 PROTEIN"/>
    <property type="match status" value="1"/>
</dbReference>
<reference evidence="2 3" key="1">
    <citation type="submission" date="2013-10" db="EMBL/GenBank/DDBJ databases">
        <title>Salinisphaera japonica YTM-1 Genome Sequencing.</title>
        <authorList>
            <person name="Lai Q."/>
            <person name="Li C."/>
            <person name="Shao Z."/>
        </authorList>
    </citation>
    <scope>NUCLEOTIDE SEQUENCE [LARGE SCALE GENOMIC DNA]</scope>
    <source>
        <strain evidence="2 3">YTM-1</strain>
    </source>
</reference>
<keyword evidence="1" id="KW-1133">Transmembrane helix</keyword>
<dbReference type="AlphaFoldDB" id="A0A423Q2T0"/>
<dbReference type="RefSeq" id="WP_123656828.1">
    <property type="nucleotide sequence ID" value="NZ_AYKG01000001.1"/>
</dbReference>